<name>A0A1G6AXD1_9STRE</name>
<proteinExistence type="predicted"/>
<reference evidence="2 3" key="1">
    <citation type="submission" date="2016-10" db="EMBL/GenBank/DDBJ databases">
        <authorList>
            <person name="de Groot N.N."/>
        </authorList>
    </citation>
    <scope>NUCLEOTIDE SEQUENCE [LARGE SCALE GENOMIC DNA]</scope>
    <source>
        <strain evidence="2 3">A-4</strain>
    </source>
</reference>
<keyword evidence="3" id="KW-1185">Reference proteome</keyword>
<feature type="transmembrane region" description="Helical" evidence="1">
    <location>
        <begin position="39"/>
        <end position="60"/>
    </location>
</feature>
<evidence type="ECO:0000256" key="1">
    <source>
        <dbReference type="SAM" id="Phobius"/>
    </source>
</evidence>
<dbReference type="EMBL" id="FMXP01000007">
    <property type="protein sequence ID" value="SDB13067.1"/>
    <property type="molecule type" value="Genomic_DNA"/>
</dbReference>
<keyword evidence="1" id="KW-0472">Membrane</keyword>
<dbReference type="Proteomes" id="UP000182508">
    <property type="component" value="Unassembled WGS sequence"/>
</dbReference>
<sequence length="65" mass="7250">MKNKPSLIIYALIGSTFAGLSVFTNLFEIVRFESIFSHMGQFIGVLISASILISITKSIIKELWN</sequence>
<accession>A0A1G6AXD1</accession>
<keyword evidence="1" id="KW-1133">Transmembrane helix</keyword>
<dbReference type="STRING" id="439219.SAMN02910293_00674"/>
<protein>
    <submittedName>
        <fullName evidence="2">Uncharacterized protein</fullName>
    </submittedName>
</protein>
<evidence type="ECO:0000313" key="3">
    <source>
        <dbReference type="Proteomes" id="UP000182508"/>
    </source>
</evidence>
<evidence type="ECO:0000313" key="2">
    <source>
        <dbReference type="EMBL" id="SDB13067.1"/>
    </source>
</evidence>
<organism evidence="2 3">
    <name type="scientific">Streptococcus henryi</name>
    <dbReference type="NCBI Taxonomy" id="439219"/>
    <lineage>
        <taxon>Bacteria</taxon>
        <taxon>Bacillati</taxon>
        <taxon>Bacillota</taxon>
        <taxon>Bacilli</taxon>
        <taxon>Lactobacillales</taxon>
        <taxon>Streptococcaceae</taxon>
        <taxon>Streptococcus</taxon>
    </lineage>
</organism>
<gene>
    <name evidence="2" type="ORF">SAMN02910293_00674</name>
</gene>
<dbReference type="AlphaFoldDB" id="A0A1G6AXD1"/>
<feature type="transmembrane region" description="Helical" evidence="1">
    <location>
        <begin position="7"/>
        <end position="27"/>
    </location>
</feature>
<keyword evidence="1" id="KW-0812">Transmembrane</keyword>
<dbReference type="RefSeq" id="WP_018163876.1">
    <property type="nucleotide sequence ID" value="NZ_FMXP01000007.1"/>
</dbReference>